<dbReference type="Pfam" id="PF22003">
    <property type="entry name" value="MrkDrd"/>
    <property type="match status" value="1"/>
</dbReference>
<evidence type="ECO:0000256" key="2">
    <source>
        <dbReference type="ARBA" id="ARBA00006671"/>
    </source>
</evidence>
<feature type="signal peptide" evidence="5">
    <location>
        <begin position="1"/>
        <end position="23"/>
    </location>
</feature>
<dbReference type="Gene3D" id="2.60.40.3310">
    <property type="match status" value="1"/>
</dbReference>
<evidence type="ECO:0000256" key="5">
    <source>
        <dbReference type="SAM" id="SignalP"/>
    </source>
</evidence>
<dbReference type="InterPro" id="IPR000259">
    <property type="entry name" value="Adhesion_dom_fimbrial"/>
</dbReference>
<name>A0AAU7Y3T3_9PSED</name>
<dbReference type="PANTHER" id="PTHR33420">
    <property type="entry name" value="FIMBRIAL SUBUNIT ELFA-RELATED"/>
    <property type="match status" value="1"/>
</dbReference>
<evidence type="ECO:0000256" key="3">
    <source>
        <dbReference type="ARBA" id="ARBA00022729"/>
    </source>
</evidence>
<gene>
    <name evidence="8" type="ORF">ABS648_02910</name>
</gene>
<dbReference type="GO" id="GO:0043709">
    <property type="term" value="P:cell adhesion involved in single-species biofilm formation"/>
    <property type="evidence" value="ECO:0007669"/>
    <property type="project" value="TreeGrafter"/>
</dbReference>
<dbReference type="AlphaFoldDB" id="A0AAU7Y3T3"/>
<sequence length="321" mass="34051">MNPLICSRLAGALAFLISGLAWGASCTGSGLKTLFPLPASLSQQRDAPIGTVLFDTNGWVGTGEASASCSGPGSIWQDRGYVTGATPTTLAHVYETGVPGVGIKVAWSNNANRPPAAMNGGVFMGFPRTVTEISNTSYVPAQRWWIQLIKTGPIETGTLKINPIRVYYHNLLTNELTFPPTQVVFTKKGCSLRTPDTTVTLPTTNLHHFTGVGSTAREKAFSLNLDCDPDIRISYRVDGLHEAGSVLKNVIGRDMARGIGVQLLKGNGGAPLALGVRNEHLNTGTAGGPSAIPLVARYYQLEPTVSPGQVLTTAILTLFYE</sequence>
<dbReference type="SUPFAM" id="SSF49401">
    <property type="entry name" value="Bacterial adhesins"/>
    <property type="match status" value="1"/>
</dbReference>
<dbReference type="GO" id="GO:0009289">
    <property type="term" value="C:pilus"/>
    <property type="evidence" value="ECO:0007669"/>
    <property type="project" value="UniProtKB-SubCell"/>
</dbReference>
<dbReference type="EMBL" id="CP158373">
    <property type="protein sequence ID" value="XBY64729.1"/>
    <property type="molecule type" value="Genomic_DNA"/>
</dbReference>
<dbReference type="InterPro" id="IPR054160">
    <property type="entry name" value="MrkD_recept-bd"/>
</dbReference>
<dbReference type="InterPro" id="IPR036937">
    <property type="entry name" value="Adhesion_dom_fimbrial_sf"/>
</dbReference>
<evidence type="ECO:0000256" key="4">
    <source>
        <dbReference type="ARBA" id="ARBA00023263"/>
    </source>
</evidence>
<dbReference type="Gene3D" id="2.60.40.1090">
    <property type="entry name" value="Fimbrial-type adhesion domain"/>
    <property type="match status" value="1"/>
</dbReference>
<evidence type="ECO:0000313" key="8">
    <source>
        <dbReference type="EMBL" id="XBY64729.1"/>
    </source>
</evidence>
<dbReference type="InterPro" id="IPR008966">
    <property type="entry name" value="Adhesion_dom_sf"/>
</dbReference>
<dbReference type="InterPro" id="IPR050263">
    <property type="entry name" value="Bact_Fimbrial_Adh_Pro"/>
</dbReference>
<dbReference type="RefSeq" id="WP_350447557.1">
    <property type="nucleotide sequence ID" value="NZ_CP158373.1"/>
</dbReference>
<reference evidence="8" key="1">
    <citation type="submission" date="2023-08" db="EMBL/GenBank/DDBJ databases">
        <title>Increased levels of nutrients transform a symbiont into a lethal pathobiont.</title>
        <authorList>
            <person name="Lachnit T."/>
            <person name="Ulrich L."/>
            <person name="Willmer F.M."/>
            <person name="Hasenbein T."/>
            <person name="Steiner L.X."/>
            <person name="Wolters M."/>
            <person name="Herbst E.M."/>
            <person name="Deines P."/>
        </authorList>
    </citation>
    <scope>NUCLEOTIDE SEQUENCE</scope>
    <source>
        <strain evidence="8">T3</strain>
    </source>
</reference>
<evidence type="ECO:0000259" key="7">
    <source>
        <dbReference type="Pfam" id="PF22003"/>
    </source>
</evidence>
<feature type="domain" description="MrkD-like receptor binding" evidence="7">
    <location>
        <begin position="45"/>
        <end position="163"/>
    </location>
</feature>
<evidence type="ECO:0000259" key="6">
    <source>
        <dbReference type="Pfam" id="PF00419"/>
    </source>
</evidence>
<organism evidence="8">
    <name type="scientific">Pseudomonas solani</name>
    <dbReference type="NCBI Taxonomy" id="2731552"/>
    <lineage>
        <taxon>Bacteria</taxon>
        <taxon>Pseudomonadati</taxon>
        <taxon>Pseudomonadota</taxon>
        <taxon>Gammaproteobacteria</taxon>
        <taxon>Pseudomonadales</taxon>
        <taxon>Pseudomonadaceae</taxon>
        <taxon>Pseudomonas</taxon>
    </lineage>
</organism>
<comment type="similarity">
    <text evidence="2">Belongs to the fimbrial protein family.</text>
</comment>
<dbReference type="PANTHER" id="PTHR33420:SF12">
    <property type="entry name" value="FIMBRIN-LIKE PROTEIN FIMI-RELATED"/>
    <property type="match status" value="1"/>
</dbReference>
<keyword evidence="4" id="KW-0281">Fimbrium</keyword>
<dbReference type="Pfam" id="PF00419">
    <property type="entry name" value="Fimbrial"/>
    <property type="match status" value="1"/>
</dbReference>
<accession>A0AAU7Y3T3</accession>
<proteinExistence type="inferred from homology"/>
<evidence type="ECO:0000256" key="1">
    <source>
        <dbReference type="ARBA" id="ARBA00004561"/>
    </source>
</evidence>
<protein>
    <submittedName>
        <fullName evidence="8">Fimbrial protein</fullName>
    </submittedName>
</protein>
<keyword evidence="3 5" id="KW-0732">Signal</keyword>
<comment type="subcellular location">
    <subcellularLocation>
        <location evidence="1">Fimbrium</location>
    </subcellularLocation>
</comment>
<feature type="chain" id="PRO_5043605287" evidence="5">
    <location>
        <begin position="24"/>
        <end position="321"/>
    </location>
</feature>
<feature type="domain" description="Fimbrial-type adhesion" evidence="6">
    <location>
        <begin position="186"/>
        <end position="320"/>
    </location>
</feature>